<keyword evidence="2" id="KW-1185">Reference proteome</keyword>
<evidence type="ECO:0000313" key="1">
    <source>
        <dbReference type="EMBL" id="MED6210335.1"/>
    </source>
</evidence>
<dbReference type="EMBL" id="JASCZI010242254">
    <property type="protein sequence ID" value="MED6210335.1"/>
    <property type="molecule type" value="Genomic_DNA"/>
</dbReference>
<gene>
    <name evidence="1" type="ORF">PIB30_063207</name>
</gene>
<organism evidence="1 2">
    <name type="scientific">Stylosanthes scabra</name>
    <dbReference type="NCBI Taxonomy" id="79078"/>
    <lineage>
        <taxon>Eukaryota</taxon>
        <taxon>Viridiplantae</taxon>
        <taxon>Streptophyta</taxon>
        <taxon>Embryophyta</taxon>
        <taxon>Tracheophyta</taxon>
        <taxon>Spermatophyta</taxon>
        <taxon>Magnoliopsida</taxon>
        <taxon>eudicotyledons</taxon>
        <taxon>Gunneridae</taxon>
        <taxon>Pentapetalae</taxon>
        <taxon>rosids</taxon>
        <taxon>fabids</taxon>
        <taxon>Fabales</taxon>
        <taxon>Fabaceae</taxon>
        <taxon>Papilionoideae</taxon>
        <taxon>50 kb inversion clade</taxon>
        <taxon>dalbergioids sensu lato</taxon>
        <taxon>Dalbergieae</taxon>
        <taxon>Pterocarpus clade</taxon>
        <taxon>Stylosanthes</taxon>
    </lineage>
</organism>
<proteinExistence type="predicted"/>
<evidence type="ECO:0000313" key="2">
    <source>
        <dbReference type="Proteomes" id="UP001341840"/>
    </source>
</evidence>
<accession>A0ABU6YLW0</accession>
<dbReference type="Proteomes" id="UP001341840">
    <property type="component" value="Unassembled WGS sequence"/>
</dbReference>
<name>A0ABU6YLW0_9FABA</name>
<sequence>MRFHFQPLLDDIERGGKAQRRTAVTEQRRCLQRRRCLQLQGRSEKETMTLAVDGPRRRRRCCFGSCRDGGDGKTERPTQLEECTAVAVVMGSGRL</sequence>
<protein>
    <submittedName>
        <fullName evidence="1">Uncharacterized protein</fullName>
    </submittedName>
</protein>
<reference evidence="1 2" key="1">
    <citation type="journal article" date="2023" name="Plants (Basel)">
        <title>Bridging the Gap: Combining Genomics and Transcriptomics Approaches to Understand Stylosanthes scabra, an Orphan Legume from the Brazilian Caatinga.</title>
        <authorList>
            <person name="Ferreira-Neto J.R.C."/>
            <person name="da Silva M.D."/>
            <person name="Binneck E."/>
            <person name="de Melo N.F."/>
            <person name="da Silva R.H."/>
            <person name="de Melo A.L.T.M."/>
            <person name="Pandolfi V."/>
            <person name="Bustamante F.O."/>
            <person name="Brasileiro-Vidal A.C."/>
            <person name="Benko-Iseppon A.M."/>
        </authorList>
    </citation>
    <scope>NUCLEOTIDE SEQUENCE [LARGE SCALE GENOMIC DNA]</scope>
    <source>
        <tissue evidence="1">Leaves</tissue>
    </source>
</reference>
<comment type="caution">
    <text evidence="1">The sequence shown here is derived from an EMBL/GenBank/DDBJ whole genome shotgun (WGS) entry which is preliminary data.</text>
</comment>
<feature type="non-terminal residue" evidence="1">
    <location>
        <position position="95"/>
    </location>
</feature>